<comment type="caution">
    <text evidence="1">The sequence shown here is derived from an EMBL/GenBank/DDBJ whole genome shotgun (WGS) entry which is preliminary data.</text>
</comment>
<gene>
    <name evidence="2" type="ORF">ERW53_15205</name>
    <name evidence="1" type="ORF">ERW57_18450</name>
</gene>
<evidence type="ECO:0000313" key="3">
    <source>
        <dbReference type="Proteomes" id="UP000294063"/>
    </source>
</evidence>
<evidence type="ECO:0000313" key="2">
    <source>
        <dbReference type="EMBL" id="RYU62751.1"/>
    </source>
</evidence>
<dbReference type="Proteomes" id="UP000294166">
    <property type="component" value="Unassembled WGS sequence"/>
</dbReference>
<accession>A0A4Q5KM16</accession>
<proteinExistence type="predicted"/>
<dbReference type="Proteomes" id="UP000294063">
    <property type="component" value="Unassembled WGS sequence"/>
</dbReference>
<dbReference type="EMBL" id="SEZK01000063">
    <property type="protein sequence ID" value="RYU47458.1"/>
    <property type="molecule type" value="Genomic_DNA"/>
</dbReference>
<sequence>MCTRHSCQAMPEQVNLVHTDNYSSDKEWFIFITEEAQEGDLEHSHELMNVGDIIWQTAFNVIFCPYCGERLPGFREEHYHKAHNYKLI</sequence>
<dbReference type="RefSeq" id="WP_130049394.1">
    <property type="nucleotide sequence ID" value="NZ_SEZK01000063.1"/>
</dbReference>
<name>A0A4Q5KM16_9GAMM</name>
<protein>
    <submittedName>
        <fullName evidence="1">Uncharacterized protein</fullName>
    </submittedName>
</protein>
<dbReference type="EMBL" id="SEZN01000030">
    <property type="protein sequence ID" value="RYU62751.1"/>
    <property type="molecule type" value="Genomic_DNA"/>
</dbReference>
<evidence type="ECO:0000313" key="1">
    <source>
        <dbReference type="EMBL" id="RYU47458.1"/>
    </source>
</evidence>
<reference evidence="3 4" key="1">
    <citation type="submission" date="2019-02" db="EMBL/GenBank/DDBJ databases">
        <title>Genome sequences of Aliivibrio finisterrensis strains from farmed Atlantic salmon.</title>
        <authorList>
            <person name="Bowman J.P."/>
        </authorList>
    </citation>
    <scope>NUCLEOTIDE SEQUENCE [LARGE SCALE GENOMIC DNA]</scope>
    <source>
        <strain evidence="2 4">A21</strain>
        <strain evidence="1 3">A46</strain>
    </source>
</reference>
<keyword evidence="4" id="KW-1185">Reference proteome</keyword>
<evidence type="ECO:0000313" key="4">
    <source>
        <dbReference type="Proteomes" id="UP000294166"/>
    </source>
</evidence>
<organism evidence="1 3">
    <name type="scientific">Aliivibrio finisterrensis</name>
    <dbReference type="NCBI Taxonomy" id="511998"/>
    <lineage>
        <taxon>Bacteria</taxon>
        <taxon>Pseudomonadati</taxon>
        <taxon>Pseudomonadota</taxon>
        <taxon>Gammaproteobacteria</taxon>
        <taxon>Vibrionales</taxon>
        <taxon>Vibrionaceae</taxon>
        <taxon>Aliivibrio</taxon>
    </lineage>
</organism>
<dbReference type="AlphaFoldDB" id="A0A4Q5KM16"/>